<reference evidence="2 3" key="1">
    <citation type="submission" date="2018-11" db="EMBL/GenBank/DDBJ databases">
        <authorList>
            <consortium name="Pathogen Informatics"/>
        </authorList>
    </citation>
    <scope>NUCLEOTIDE SEQUENCE [LARGE SCALE GENOMIC DNA]</scope>
</reference>
<evidence type="ECO:0000313" key="2">
    <source>
        <dbReference type="EMBL" id="VDK79000.1"/>
    </source>
</evidence>
<feature type="domain" description="SCP" evidence="1">
    <location>
        <begin position="2"/>
        <end position="100"/>
    </location>
</feature>
<dbReference type="Proteomes" id="UP000271889">
    <property type="component" value="Unassembled WGS sequence"/>
</dbReference>
<organism evidence="2 3">
    <name type="scientific">Cylicostephanus goldi</name>
    <name type="common">Nematode worm</name>
    <dbReference type="NCBI Taxonomy" id="71465"/>
    <lineage>
        <taxon>Eukaryota</taxon>
        <taxon>Metazoa</taxon>
        <taxon>Ecdysozoa</taxon>
        <taxon>Nematoda</taxon>
        <taxon>Chromadorea</taxon>
        <taxon>Rhabditida</taxon>
        <taxon>Rhabditina</taxon>
        <taxon>Rhabditomorpha</taxon>
        <taxon>Strongyloidea</taxon>
        <taxon>Strongylidae</taxon>
        <taxon>Cylicostephanus</taxon>
    </lineage>
</organism>
<proteinExistence type="predicted"/>
<accession>A0A3P6TIJ7</accession>
<gene>
    <name evidence="2" type="ORF">CGOC_LOCUS7520</name>
</gene>
<sequence length="135" mass="14854">MERAKACPTDQYVNVDIQENKNKIAKSAVADQVEAMSESVKTWWKVIRSDTNIIGLQVWWRAKFESSTLPSFSRMAWASSNKMGCAVESCGNDWQVVCHYAPGGNKAEEKIYVPGTAATQCPTGTSPDKTMGLCV</sequence>
<dbReference type="Pfam" id="PF00188">
    <property type="entry name" value="CAP"/>
    <property type="match status" value="1"/>
</dbReference>
<evidence type="ECO:0000259" key="1">
    <source>
        <dbReference type="Pfam" id="PF00188"/>
    </source>
</evidence>
<dbReference type="InterPro" id="IPR014044">
    <property type="entry name" value="CAP_dom"/>
</dbReference>
<dbReference type="OrthoDB" id="5820037at2759"/>
<dbReference type="EMBL" id="UYRV01026274">
    <property type="protein sequence ID" value="VDK79000.1"/>
    <property type="molecule type" value="Genomic_DNA"/>
</dbReference>
<dbReference type="AlphaFoldDB" id="A0A3P6TIJ7"/>
<dbReference type="Gene3D" id="3.40.33.10">
    <property type="entry name" value="CAP"/>
    <property type="match status" value="1"/>
</dbReference>
<dbReference type="InterPro" id="IPR035940">
    <property type="entry name" value="CAP_sf"/>
</dbReference>
<dbReference type="SUPFAM" id="SSF55797">
    <property type="entry name" value="PR-1-like"/>
    <property type="match status" value="1"/>
</dbReference>
<evidence type="ECO:0000313" key="3">
    <source>
        <dbReference type="Proteomes" id="UP000271889"/>
    </source>
</evidence>
<name>A0A3P6TIJ7_CYLGO</name>
<protein>
    <recommendedName>
        <fullName evidence="1">SCP domain-containing protein</fullName>
    </recommendedName>
</protein>
<keyword evidence="3" id="KW-1185">Reference proteome</keyword>